<comment type="caution">
    <text evidence="2">The sequence shown here is derived from an EMBL/GenBank/DDBJ whole genome shotgun (WGS) entry which is preliminary data.</text>
</comment>
<dbReference type="AlphaFoldDB" id="A0A523VZI4"/>
<proteinExistence type="predicted"/>
<keyword evidence="1" id="KW-1133">Transmembrane helix</keyword>
<keyword evidence="1" id="KW-0812">Transmembrane</keyword>
<dbReference type="Proteomes" id="UP000319130">
    <property type="component" value="Unassembled WGS sequence"/>
</dbReference>
<protein>
    <submittedName>
        <fullName evidence="2">Uncharacterized protein</fullName>
    </submittedName>
</protein>
<sequence>MSEEKKHSALPGLFFPASMFVGLGIGLALGNPGVGVLLGMGVGFLLIGLLRTKVEPVKVRIPSSVFGYFGILLGKALVITGVGLIFYPELLYPYISGVFIVLFGLGFVILGVKVVRKEKP</sequence>
<evidence type="ECO:0000313" key="2">
    <source>
        <dbReference type="EMBL" id="TET60131.1"/>
    </source>
</evidence>
<evidence type="ECO:0000313" key="3">
    <source>
        <dbReference type="Proteomes" id="UP000319130"/>
    </source>
</evidence>
<feature type="transmembrane region" description="Helical" evidence="1">
    <location>
        <begin position="12"/>
        <end position="30"/>
    </location>
</feature>
<reference evidence="2 3" key="1">
    <citation type="submission" date="2019-03" db="EMBL/GenBank/DDBJ databases">
        <title>Metabolic potential of uncultured bacteria and archaea associated with petroleum seepage in deep-sea sediments.</title>
        <authorList>
            <person name="Dong X."/>
            <person name="Hubert C."/>
        </authorList>
    </citation>
    <scope>NUCLEOTIDE SEQUENCE [LARGE SCALE GENOMIC DNA]</scope>
    <source>
        <strain evidence="2">E29_bin52</strain>
    </source>
</reference>
<feature type="transmembrane region" description="Helical" evidence="1">
    <location>
        <begin position="66"/>
        <end position="88"/>
    </location>
</feature>
<accession>A0A523VZI4</accession>
<keyword evidence="1" id="KW-0472">Membrane</keyword>
<feature type="transmembrane region" description="Helical" evidence="1">
    <location>
        <begin position="94"/>
        <end position="115"/>
    </location>
</feature>
<feature type="transmembrane region" description="Helical" evidence="1">
    <location>
        <begin position="36"/>
        <end position="54"/>
    </location>
</feature>
<gene>
    <name evidence="2" type="ORF">E3J48_07040</name>
</gene>
<dbReference type="EMBL" id="SOIZ01000316">
    <property type="protein sequence ID" value="TET60131.1"/>
    <property type="molecule type" value="Genomic_DNA"/>
</dbReference>
<evidence type="ECO:0000256" key="1">
    <source>
        <dbReference type="SAM" id="Phobius"/>
    </source>
</evidence>
<organism evidence="2 3">
    <name type="scientific">Aerophobetes bacterium</name>
    <dbReference type="NCBI Taxonomy" id="2030807"/>
    <lineage>
        <taxon>Bacteria</taxon>
        <taxon>Candidatus Aerophobota</taxon>
    </lineage>
</organism>
<name>A0A523VZI4_UNCAE</name>